<evidence type="ECO:0000256" key="5">
    <source>
        <dbReference type="ARBA" id="ARBA00023136"/>
    </source>
</evidence>
<evidence type="ECO:0000256" key="3">
    <source>
        <dbReference type="ARBA" id="ARBA00022692"/>
    </source>
</evidence>
<sequence>MIEYWQINWPIMVVDLQQHATMALASLGSALAIAGVIIILLIHREKWLNGLVYFFSLLYSVPSFAFFALLLPVSGLGMRTAIIVLTLYCEYVLLRTFITGIQEVAPALVDVAKGMGMTTRQVFFKVQLPLAMPAIFSGLQIALASTMGIATIAATINAGGLGQLLFEGLQSQQVAPILWGTILTIILTLVCAGFLKLIEWLLIHRWQSVINRRKEERA</sequence>
<keyword evidence="3 6" id="KW-0812">Transmembrane</keyword>
<evidence type="ECO:0000313" key="10">
    <source>
        <dbReference type="Proteomes" id="UP000518255"/>
    </source>
</evidence>
<dbReference type="PANTHER" id="PTHR30177:SF4">
    <property type="entry name" value="OSMOPROTECTANT IMPORT PERMEASE PROTEIN OSMW"/>
    <property type="match status" value="1"/>
</dbReference>
<keyword evidence="4 6" id="KW-1133">Transmembrane helix</keyword>
<evidence type="ECO:0000313" key="9">
    <source>
        <dbReference type="EMBL" id="MBB1085806.1"/>
    </source>
</evidence>
<dbReference type="Proteomes" id="UP000518255">
    <property type="component" value="Unassembled WGS sequence"/>
</dbReference>
<dbReference type="InterPro" id="IPR000515">
    <property type="entry name" value="MetI-like"/>
</dbReference>
<dbReference type="GO" id="GO:0005886">
    <property type="term" value="C:plasma membrane"/>
    <property type="evidence" value="ECO:0007669"/>
    <property type="project" value="UniProtKB-SubCell"/>
</dbReference>
<feature type="transmembrane region" description="Helical" evidence="6">
    <location>
        <begin position="130"/>
        <end position="156"/>
    </location>
</feature>
<dbReference type="CDD" id="cd06261">
    <property type="entry name" value="TM_PBP2"/>
    <property type="match status" value="1"/>
</dbReference>
<reference evidence="10 11" key="1">
    <citation type="submission" date="2020-07" db="EMBL/GenBank/DDBJ databases">
        <title>Description of Limosilactobacillus balticus sp. nov., Limosilactobacillus agrestis sp. nov., Limosilactobacillus albertensis sp. nov., Limosilactobacillus rudii sp. nov., Limosilactobacillus fastidiosus sp. nov., five novel Limosilactobacillus species isolated from the vertebrate gastrointestinal tract, and proposal of 6 subspecies of Limosilactobacillus reuteri adapted to the gastrointestinal tract of specific vertebrate hosts.</title>
        <authorList>
            <person name="Li F."/>
            <person name="Cheng C."/>
            <person name="Zheng J."/>
            <person name="Quevedo R.M."/>
            <person name="Li J."/>
            <person name="Roos S."/>
            <person name="Gaenzle M.G."/>
            <person name="Walter J."/>
        </authorList>
    </citation>
    <scope>NUCLEOTIDE SEQUENCE [LARGE SCALE GENOMIC DNA]</scope>
    <source>
        <strain evidence="9 10">WF-MA3-C</strain>
        <strain evidence="8 11">WF-MO7-1</strain>
    </source>
</reference>
<gene>
    <name evidence="9" type="ORF">H5R63_03210</name>
    <name evidence="8" type="ORF">H5R64_06990</name>
</gene>
<feature type="domain" description="ABC transmembrane type-1" evidence="7">
    <location>
        <begin position="16"/>
        <end position="195"/>
    </location>
</feature>
<dbReference type="SUPFAM" id="SSF161098">
    <property type="entry name" value="MetI-like"/>
    <property type="match status" value="1"/>
</dbReference>
<comment type="caution">
    <text evidence="9">The sequence shown here is derived from an EMBL/GenBank/DDBJ whole genome shotgun (WGS) entry which is preliminary data.</text>
</comment>
<dbReference type="Proteomes" id="UP000544052">
    <property type="component" value="Unassembled WGS sequence"/>
</dbReference>
<dbReference type="InterPro" id="IPR051204">
    <property type="entry name" value="ABC_transp_perm/SBD"/>
</dbReference>
<dbReference type="GO" id="GO:0031460">
    <property type="term" value="P:glycine betaine transport"/>
    <property type="evidence" value="ECO:0007669"/>
    <property type="project" value="TreeGrafter"/>
</dbReference>
<dbReference type="RefSeq" id="WP_182580719.1">
    <property type="nucleotide sequence ID" value="NZ_JACIUY010000048.1"/>
</dbReference>
<evidence type="ECO:0000256" key="1">
    <source>
        <dbReference type="ARBA" id="ARBA00004141"/>
    </source>
</evidence>
<evidence type="ECO:0000256" key="6">
    <source>
        <dbReference type="RuleBase" id="RU363032"/>
    </source>
</evidence>
<evidence type="ECO:0000313" key="8">
    <source>
        <dbReference type="EMBL" id="MBB1063502.1"/>
    </source>
</evidence>
<accession>A0A7W3TYU4</accession>
<evidence type="ECO:0000256" key="2">
    <source>
        <dbReference type="ARBA" id="ARBA00022448"/>
    </source>
</evidence>
<comment type="similarity">
    <text evidence="6">Belongs to the binding-protein-dependent transport system permease family.</text>
</comment>
<dbReference type="PANTHER" id="PTHR30177">
    <property type="entry name" value="GLYCINE BETAINE/L-PROLINE TRANSPORT SYSTEM PERMEASE PROTEIN PROW"/>
    <property type="match status" value="1"/>
</dbReference>
<evidence type="ECO:0000256" key="4">
    <source>
        <dbReference type="ARBA" id="ARBA00022989"/>
    </source>
</evidence>
<feature type="transmembrane region" description="Helical" evidence="6">
    <location>
        <begin position="76"/>
        <end position="94"/>
    </location>
</feature>
<organism evidence="9 10">
    <name type="scientific">Limosilactobacillus fastidiosus</name>
    <dbReference type="NCBI Taxonomy" id="2759855"/>
    <lineage>
        <taxon>Bacteria</taxon>
        <taxon>Bacillati</taxon>
        <taxon>Bacillota</taxon>
        <taxon>Bacilli</taxon>
        <taxon>Lactobacillales</taxon>
        <taxon>Lactobacillaceae</taxon>
        <taxon>Limosilactobacillus</taxon>
    </lineage>
</organism>
<evidence type="ECO:0000259" key="7">
    <source>
        <dbReference type="PROSITE" id="PS50928"/>
    </source>
</evidence>
<dbReference type="Gene3D" id="1.10.3720.10">
    <property type="entry name" value="MetI-like"/>
    <property type="match status" value="1"/>
</dbReference>
<dbReference type="PROSITE" id="PS50928">
    <property type="entry name" value="ABC_TM1"/>
    <property type="match status" value="1"/>
</dbReference>
<name>A0A7W3TYU4_9LACO</name>
<keyword evidence="11" id="KW-1185">Reference proteome</keyword>
<proteinExistence type="inferred from homology"/>
<feature type="transmembrane region" description="Helical" evidence="6">
    <location>
        <begin position="176"/>
        <end position="203"/>
    </location>
</feature>
<keyword evidence="5 6" id="KW-0472">Membrane</keyword>
<evidence type="ECO:0000313" key="11">
    <source>
        <dbReference type="Proteomes" id="UP000544052"/>
    </source>
</evidence>
<dbReference type="GO" id="GO:0055085">
    <property type="term" value="P:transmembrane transport"/>
    <property type="evidence" value="ECO:0007669"/>
    <property type="project" value="InterPro"/>
</dbReference>
<keyword evidence="2 6" id="KW-0813">Transport</keyword>
<feature type="transmembrane region" description="Helical" evidence="6">
    <location>
        <begin position="51"/>
        <end position="70"/>
    </location>
</feature>
<feature type="transmembrane region" description="Helical" evidence="6">
    <location>
        <begin position="20"/>
        <end position="42"/>
    </location>
</feature>
<dbReference type="Pfam" id="PF00528">
    <property type="entry name" value="BPD_transp_1"/>
    <property type="match status" value="1"/>
</dbReference>
<comment type="subcellular location">
    <subcellularLocation>
        <location evidence="6">Cell membrane</location>
        <topology evidence="6">Multi-pass membrane protein</topology>
    </subcellularLocation>
    <subcellularLocation>
        <location evidence="1">Membrane</location>
        <topology evidence="1">Multi-pass membrane protein</topology>
    </subcellularLocation>
</comment>
<protein>
    <submittedName>
        <fullName evidence="9">ABC transporter permease</fullName>
    </submittedName>
</protein>
<dbReference type="AlphaFoldDB" id="A0A7W3TYU4"/>
<dbReference type="EMBL" id="JACIUY010000048">
    <property type="protein sequence ID" value="MBB1085806.1"/>
    <property type="molecule type" value="Genomic_DNA"/>
</dbReference>
<dbReference type="InterPro" id="IPR035906">
    <property type="entry name" value="MetI-like_sf"/>
</dbReference>
<dbReference type="EMBL" id="JACIUZ010000041">
    <property type="protein sequence ID" value="MBB1063502.1"/>
    <property type="molecule type" value="Genomic_DNA"/>
</dbReference>